<dbReference type="EC" id="4.2.3.-" evidence="6"/>
<dbReference type="EMBL" id="CAJMWZ010002230">
    <property type="protein sequence ID" value="CAE6451638.1"/>
    <property type="molecule type" value="Genomic_DNA"/>
</dbReference>
<evidence type="ECO:0000256" key="5">
    <source>
        <dbReference type="ARBA" id="ARBA00023239"/>
    </source>
</evidence>
<dbReference type="PANTHER" id="PTHR35201:SF4">
    <property type="entry name" value="BETA-PINACENE SYNTHASE-RELATED"/>
    <property type="match status" value="1"/>
</dbReference>
<dbReference type="Pfam" id="PF19086">
    <property type="entry name" value="Terpene_syn_C_2"/>
    <property type="match status" value="1"/>
</dbReference>
<reference evidence="7" key="1">
    <citation type="submission" date="2021-01" db="EMBL/GenBank/DDBJ databases">
        <authorList>
            <person name="Kaushik A."/>
        </authorList>
    </citation>
    <scope>NUCLEOTIDE SEQUENCE</scope>
    <source>
        <strain evidence="7">Type strain: AG8-Rh-89/</strain>
    </source>
</reference>
<evidence type="ECO:0000313" key="7">
    <source>
        <dbReference type="EMBL" id="CAE6451638.1"/>
    </source>
</evidence>
<dbReference type="InterPro" id="IPR008949">
    <property type="entry name" value="Isoprenoid_synthase_dom_sf"/>
</dbReference>
<evidence type="ECO:0000256" key="2">
    <source>
        <dbReference type="ARBA" id="ARBA00006333"/>
    </source>
</evidence>
<evidence type="ECO:0000313" key="8">
    <source>
        <dbReference type="Proteomes" id="UP000663850"/>
    </source>
</evidence>
<sequence>MRLNGNPTVIQRFIDAQDDYNQAIIRENIKMTERYLETIEEYTAARQDTSGVKQTFAMLEYAHCLELPDEVHRHPIVTELATAGNDILSWANDIYSFPAEYSHGQLHNFVYVVMQNNQIDLQGAVDYVYHRIQTRVQEYVALKARLPSFGPHLDNQVSRYVKGIEYVVQGCIEWYSLTPRYLGENAREAKETGVVKLRYWPKANQIEAM</sequence>
<dbReference type="GO" id="GO:0010333">
    <property type="term" value="F:terpene synthase activity"/>
    <property type="evidence" value="ECO:0007669"/>
    <property type="project" value="InterPro"/>
</dbReference>
<evidence type="ECO:0000256" key="1">
    <source>
        <dbReference type="ARBA" id="ARBA00001946"/>
    </source>
</evidence>
<dbReference type="InterPro" id="IPR034686">
    <property type="entry name" value="Terpene_cyclase-like_2"/>
</dbReference>
<comment type="caution">
    <text evidence="7">The sequence shown here is derived from an EMBL/GenBank/DDBJ whole genome shotgun (WGS) entry which is preliminary data.</text>
</comment>
<dbReference type="SUPFAM" id="SSF48576">
    <property type="entry name" value="Terpenoid synthases"/>
    <property type="match status" value="1"/>
</dbReference>
<name>A0A8H3GJ82_9AGAM</name>
<protein>
    <recommendedName>
        <fullName evidence="6">Terpene synthase</fullName>
        <ecNumber evidence="6">4.2.3.-</ecNumber>
    </recommendedName>
</protein>
<organism evidence="7 8">
    <name type="scientific">Rhizoctonia solani</name>
    <dbReference type="NCBI Taxonomy" id="456999"/>
    <lineage>
        <taxon>Eukaryota</taxon>
        <taxon>Fungi</taxon>
        <taxon>Dikarya</taxon>
        <taxon>Basidiomycota</taxon>
        <taxon>Agaricomycotina</taxon>
        <taxon>Agaricomycetes</taxon>
        <taxon>Cantharellales</taxon>
        <taxon>Ceratobasidiaceae</taxon>
        <taxon>Rhizoctonia</taxon>
    </lineage>
</organism>
<dbReference type="Proteomes" id="UP000663850">
    <property type="component" value="Unassembled WGS sequence"/>
</dbReference>
<dbReference type="GO" id="GO:0046872">
    <property type="term" value="F:metal ion binding"/>
    <property type="evidence" value="ECO:0007669"/>
    <property type="project" value="UniProtKB-KW"/>
</dbReference>
<proteinExistence type="inferred from homology"/>
<dbReference type="Gene3D" id="1.10.600.10">
    <property type="entry name" value="Farnesyl Diphosphate Synthase"/>
    <property type="match status" value="1"/>
</dbReference>
<comment type="similarity">
    <text evidence="2 6">Belongs to the terpene synthase family.</text>
</comment>
<evidence type="ECO:0000256" key="3">
    <source>
        <dbReference type="ARBA" id="ARBA00022723"/>
    </source>
</evidence>
<keyword evidence="3 6" id="KW-0479">Metal-binding</keyword>
<keyword evidence="5 6" id="KW-0456">Lyase</keyword>
<dbReference type="GO" id="GO:0008299">
    <property type="term" value="P:isoprenoid biosynthetic process"/>
    <property type="evidence" value="ECO:0007669"/>
    <property type="project" value="UniProtKB-ARBA"/>
</dbReference>
<accession>A0A8H3GJ82</accession>
<evidence type="ECO:0000256" key="6">
    <source>
        <dbReference type="RuleBase" id="RU366034"/>
    </source>
</evidence>
<dbReference type="AlphaFoldDB" id="A0A8H3GJ82"/>
<dbReference type="PANTHER" id="PTHR35201">
    <property type="entry name" value="TERPENE SYNTHASE"/>
    <property type="match status" value="1"/>
</dbReference>
<comment type="cofactor">
    <cofactor evidence="1 6">
        <name>Mg(2+)</name>
        <dbReference type="ChEBI" id="CHEBI:18420"/>
    </cofactor>
</comment>
<keyword evidence="4 6" id="KW-0460">Magnesium</keyword>
<evidence type="ECO:0000256" key="4">
    <source>
        <dbReference type="ARBA" id="ARBA00022842"/>
    </source>
</evidence>
<gene>
    <name evidence="7" type="ORF">RDB_LOCUS42009</name>
</gene>